<evidence type="ECO:0008006" key="3">
    <source>
        <dbReference type="Google" id="ProtNLM"/>
    </source>
</evidence>
<dbReference type="PANTHER" id="PTHR11439:SF440">
    <property type="entry name" value="INTEGRASE CATALYTIC DOMAIN-CONTAINING PROTEIN"/>
    <property type="match status" value="1"/>
</dbReference>
<evidence type="ECO:0000313" key="1">
    <source>
        <dbReference type="EMBL" id="GJS81604.1"/>
    </source>
</evidence>
<evidence type="ECO:0000313" key="2">
    <source>
        <dbReference type="Proteomes" id="UP001151760"/>
    </source>
</evidence>
<dbReference type="Proteomes" id="UP001151760">
    <property type="component" value="Unassembled WGS sequence"/>
</dbReference>
<dbReference type="PANTHER" id="PTHR11439">
    <property type="entry name" value="GAG-POL-RELATED RETROTRANSPOSON"/>
    <property type="match status" value="1"/>
</dbReference>
<reference evidence="1" key="1">
    <citation type="journal article" date="2022" name="Int. J. Mol. Sci.">
        <title>Draft Genome of Tanacetum Coccineum: Genomic Comparison of Closely Related Tanacetum-Family Plants.</title>
        <authorList>
            <person name="Yamashiro T."/>
            <person name="Shiraishi A."/>
            <person name="Nakayama K."/>
            <person name="Satake H."/>
        </authorList>
    </citation>
    <scope>NUCLEOTIDE SEQUENCE</scope>
</reference>
<dbReference type="CDD" id="cd09272">
    <property type="entry name" value="RNase_HI_RT_Ty1"/>
    <property type="match status" value="1"/>
</dbReference>
<organism evidence="1 2">
    <name type="scientific">Tanacetum coccineum</name>
    <dbReference type="NCBI Taxonomy" id="301880"/>
    <lineage>
        <taxon>Eukaryota</taxon>
        <taxon>Viridiplantae</taxon>
        <taxon>Streptophyta</taxon>
        <taxon>Embryophyta</taxon>
        <taxon>Tracheophyta</taxon>
        <taxon>Spermatophyta</taxon>
        <taxon>Magnoliopsida</taxon>
        <taxon>eudicotyledons</taxon>
        <taxon>Gunneridae</taxon>
        <taxon>Pentapetalae</taxon>
        <taxon>asterids</taxon>
        <taxon>campanulids</taxon>
        <taxon>Asterales</taxon>
        <taxon>Asteraceae</taxon>
        <taxon>Asteroideae</taxon>
        <taxon>Anthemideae</taxon>
        <taxon>Anthemidinae</taxon>
        <taxon>Tanacetum</taxon>
    </lineage>
</organism>
<sequence length="256" mass="29228">MKGLGEVDVILGIKVRKSKNGFSLCQSYYIEKILKKFNYFDIDPVKTPYDASTCLKKNEGPSTSQSQYAKIIRSVMFLMNYTRPDIAYAVSRLSRYTHNLNIEHWNATERLFAYLKGTMNWCLHFNKFPVVLEGFCDTNWVSDNDEVSSTNGYVFTLRGGAISWKSAKQTCIARSTMESEFISLELAGQEANWLGNLLANIPLWIKQLVSVSLHCDSQTAIRISKNSVYNGKERHIRIRHAMVKQLLKNEVISVGF</sequence>
<keyword evidence="2" id="KW-1185">Reference proteome</keyword>
<gene>
    <name evidence="1" type="ORF">Tco_0748145</name>
</gene>
<accession>A0ABQ4YUS8</accession>
<dbReference type="EMBL" id="BQNB010010760">
    <property type="protein sequence ID" value="GJS81604.1"/>
    <property type="molecule type" value="Genomic_DNA"/>
</dbReference>
<comment type="caution">
    <text evidence="1">The sequence shown here is derived from an EMBL/GenBank/DDBJ whole genome shotgun (WGS) entry which is preliminary data.</text>
</comment>
<name>A0ABQ4YUS8_9ASTR</name>
<proteinExistence type="predicted"/>
<protein>
    <recommendedName>
        <fullName evidence="3">Retrovirus-related Pol polyprotein from transposon TNT 1-94</fullName>
    </recommendedName>
</protein>
<reference evidence="1" key="2">
    <citation type="submission" date="2022-01" db="EMBL/GenBank/DDBJ databases">
        <authorList>
            <person name="Yamashiro T."/>
            <person name="Shiraishi A."/>
            <person name="Satake H."/>
            <person name="Nakayama K."/>
        </authorList>
    </citation>
    <scope>NUCLEOTIDE SEQUENCE</scope>
</reference>